<feature type="compositionally biased region" description="Low complexity" evidence="6">
    <location>
        <begin position="489"/>
        <end position="500"/>
    </location>
</feature>
<evidence type="ECO:0000256" key="3">
    <source>
        <dbReference type="ARBA" id="ARBA00022737"/>
    </source>
</evidence>
<evidence type="ECO:0000256" key="6">
    <source>
        <dbReference type="SAM" id="MobiDB-lite"/>
    </source>
</evidence>
<feature type="repeat" description="WD" evidence="5">
    <location>
        <begin position="30"/>
        <end position="61"/>
    </location>
</feature>
<sequence length="598" mass="66776">MNLLLSDDYLLQDYPESITSTIRSGHATFLRFNRKGDYLASGRVDGTVAVWDLETMGVARKLRGHNKSITYLSWSRCGRYLLSACQGWRAILWDLKDGSRFREVRFRAPVYMAELHPWNSFQFVAAVFEEQPALVDVSEPVDVKRVLPSAPKRATADERQAKEDAKQMTTSAVWTMSGDHILAGTSKGKINIIDAKTLEIIYSEKICAGAITTLRTTGSGRDLLVNSQDRIIRTLRIPNLSAQDLDPDTIQIPVEHKFQDVVNRLSWNHVTFSATGEYVAASTYNNHELYVWERNHGSLVCMLKDPKEEQGVIEWHPGRAMLAACGLETGRIYIWSVISPQKWSALAPDFAEVEENVEYIEKEDEFDLYAQEEIHRRRLDAEDEEVDVMTNDQLKIEAEMDGDEFRMPVLFTLGESDSEDEFIAVSTGTMRRRSPGDDQSDSHGGAELVPPKRGAAKGGRISSVRPLSPRLNTTKLCSRAQTHHHARRASSATPPSTDTSALRYGDLRIIVSCDPRGGGDGGELPEVLLGRWPGQALLPSRAIRNTTLTVSAIEVETRLCLDSVDFCIFLSSRALFFLVARGCPTHFTTTRGASLLTP</sequence>
<keyword evidence="2 5" id="KW-0853">WD repeat</keyword>
<dbReference type="PANTHER" id="PTHR44040">
    <property type="entry name" value="RETINOBLASTOMA-BINDING PROTEIN 5"/>
    <property type="match status" value="1"/>
</dbReference>
<dbReference type="SUPFAM" id="SSF50978">
    <property type="entry name" value="WD40 repeat-like"/>
    <property type="match status" value="1"/>
</dbReference>
<organism evidence="7 8">
    <name type="scientific">Beauveria bassiana D1-5</name>
    <dbReference type="NCBI Taxonomy" id="1245745"/>
    <lineage>
        <taxon>Eukaryota</taxon>
        <taxon>Fungi</taxon>
        <taxon>Dikarya</taxon>
        <taxon>Ascomycota</taxon>
        <taxon>Pezizomycotina</taxon>
        <taxon>Sordariomycetes</taxon>
        <taxon>Hypocreomycetidae</taxon>
        <taxon>Hypocreales</taxon>
        <taxon>Cordycipitaceae</taxon>
        <taxon>Beauveria</taxon>
    </lineage>
</organism>
<protein>
    <submittedName>
        <fullName evidence="7">Set1 complex component swd1</fullName>
    </submittedName>
</protein>
<dbReference type="InterPro" id="IPR019775">
    <property type="entry name" value="WD40_repeat_CS"/>
</dbReference>
<comment type="subcellular location">
    <subcellularLocation>
        <location evidence="1">Nucleus</location>
    </subcellularLocation>
</comment>
<dbReference type="InterPro" id="IPR001680">
    <property type="entry name" value="WD40_rpt"/>
</dbReference>
<dbReference type="Gene3D" id="2.130.10.10">
    <property type="entry name" value="YVTN repeat-like/Quinoprotein amine dehydrogenase"/>
    <property type="match status" value="1"/>
</dbReference>
<dbReference type="SMART" id="SM00320">
    <property type="entry name" value="WD40"/>
    <property type="match status" value="5"/>
</dbReference>
<evidence type="ECO:0000313" key="7">
    <source>
        <dbReference type="EMBL" id="KGQ12019.1"/>
    </source>
</evidence>
<feature type="repeat" description="WD" evidence="5">
    <location>
        <begin position="62"/>
        <end position="103"/>
    </location>
</feature>
<dbReference type="Pfam" id="PF00400">
    <property type="entry name" value="WD40"/>
    <property type="match status" value="2"/>
</dbReference>
<dbReference type="Proteomes" id="UP000030106">
    <property type="component" value="Unassembled WGS sequence"/>
</dbReference>
<dbReference type="InterPro" id="IPR015943">
    <property type="entry name" value="WD40/YVTN_repeat-like_dom_sf"/>
</dbReference>
<proteinExistence type="predicted"/>
<dbReference type="eggNOG" id="KOG1273">
    <property type="taxonomic scope" value="Eukaryota"/>
</dbReference>
<accession>A0A0A2WFT4</accession>
<evidence type="ECO:0000256" key="5">
    <source>
        <dbReference type="PROSITE-ProRule" id="PRU00221"/>
    </source>
</evidence>
<dbReference type="PROSITE" id="PS00678">
    <property type="entry name" value="WD_REPEATS_1"/>
    <property type="match status" value="1"/>
</dbReference>
<comment type="caution">
    <text evidence="7">The sequence shown here is derived from an EMBL/GenBank/DDBJ whole genome shotgun (WGS) entry which is preliminary data.</text>
</comment>
<dbReference type="InterPro" id="IPR037850">
    <property type="entry name" value="RBBP5/Swd1"/>
</dbReference>
<dbReference type="InterPro" id="IPR036322">
    <property type="entry name" value="WD40_repeat_dom_sf"/>
</dbReference>
<keyword evidence="3" id="KW-0677">Repeat</keyword>
<dbReference type="PANTHER" id="PTHR44040:SF1">
    <property type="entry name" value="RETINOBLASTOMA-BINDING PROTEIN 5"/>
    <property type="match status" value="1"/>
</dbReference>
<evidence type="ECO:0000256" key="1">
    <source>
        <dbReference type="ARBA" id="ARBA00004123"/>
    </source>
</evidence>
<evidence type="ECO:0000256" key="2">
    <source>
        <dbReference type="ARBA" id="ARBA00022574"/>
    </source>
</evidence>
<dbReference type="GO" id="GO:0048188">
    <property type="term" value="C:Set1C/COMPASS complex"/>
    <property type="evidence" value="ECO:0007669"/>
    <property type="project" value="InterPro"/>
</dbReference>
<dbReference type="EMBL" id="ANFO01000152">
    <property type="protein sequence ID" value="KGQ12019.1"/>
    <property type="molecule type" value="Genomic_DNA"/>
</dbReference>
<evidence type="ECO:0000256" key="4">
    <source>
        <dbReference type="ARBA" id="ARBA00023242"/>
    </source>
</evidence>
<dbReference type="PROSITE" id="PS50082">
    <property type="entry name" value="WD_REPEATS_2"/>
    <property type="match status" value="2"/>
</dbReference>
<feature type="compositionally biased region" description="Polar residues" evidence="6">
    <location>
        <begin position="470"/>
        <end position="480"/>
    </location>
</feature>
<reference evidence="7 8" key="1">
    <citation type="submission" date="2012-10" db="EMBL/GenBank/DDBJ databases">
        <title>Genome sequencing and analysis of entomopathogenic fungi Beauveria bassiana D1-5.</title>
        <authorList>
            <person name="Li Q."/>
            <person name="Wang L."/>
            <person name="Zhang Z."/>
            <person name="Wang Q."/>
            <person name="Ren J."/>
            <person name="Wang M."/>
            <person name="Xu W."/>
            <person name="Wang J."/>
            <person name="Lu Y."/>
            <person name="Du Q."/>
            <person name="Sun Z."/>
        </authorList>
    </citation>
    <scope>NUCLEOTIDE SEQUENCE [LARGE SCALE GENOMIC DNA]</scope>
    <source>
        <strain evidence="7 8">D1-5</strain>
    </source>
</reference>
<dbReference type="AlphaFoldDB" id="A0A0A2WFT4"/>
<gene>
    <name evidence="7" type="ORF">BBAD15_g2248</name>
</gene>
<name>A0A0A2WFT4_BEABA</name>
<dbReference type="HOGENOM" id="CLU_032142_0_0_1"/>
<dbReference type="STRING" id="1245745.A0A0A2WFT4"/>
<keyword evidence="4" id="KW-0539">Nucleus</keyword>
<evidence type="ECO:0000313" key="8">
    <source>
        <dbReference type="Proteomes" id="UP000030106"/>
    </source>
</evidence>
<dbReference type="OrthoDB" id="196858at2759"/>
<feature type="region of interest" description="Disordered" evidence="6">
    <location>
        <begin position="427"/>
        <end position="500"/>
    </location>
</feature>